<comment type="caution">
    <text evidence="1">The sequence shown here is derived from an EMBL/GenBank/DDBJ whole genome shotgun (WGS) entry which is preliminary data.</text>
</comment>
<evidence type="ECO:0000313" key="1">
    <source>
        <dbReference type="EMBL" id="GGA47330.1"/>
    </source>
</evidence>
<dbReference type="EMBL" id="BMKB01000002">
    <property type="protein sequence ID" value="GGA47330.1"/>
    <property type="molecule type" value="Genomic_DNA"/>
</dbReference>
<sequence>MKNPDNSILERARDLWGGTISHPWLKGAVIAGSPADMFLTMGGGVSVQPMDGTPKRDLQTFVRMSLGLTNSSAPTAANDNAPVDLWAEREKPSLPRGVLPAVIDDFAFDMAEQMGADVGGLAMAAITVCAAAIPDAITLQVKKHDTGWREAARLWTAVVGAPSTKKSPIISTAARPLRAVDDGLVRSYIDALGQWGALEKAQQREKPKPRQARARIEDATIEATQEVLKDNPDGVLLIRDELSAWFGSMEKYGSSKASMADRSFWLESFNGGSYAINRVGRGVCLIPNLSISLLGGIQPEPMRRIANDMHDDGLLQRFLPVVLSPAGVGHDRAVGPSVGTYGDTVRRLRRMSAPGLGGVGRLVYSEDAQAIRVEMEERHHAMVRAWEEINRKFAGHLGKYDSFFNRLCIVFHCIEANSDVAPNEISADVARRVASFLHDFIFRHGLAFYSNILGLTDDHDALLATAGYILSRPTMKVISARDVRRGDRIMRTLDTRQAEAILERLDSLGWLTAKPRERNETSTHYQVSPLVRELFEDRAEVELERRARVRATIAQSSGRRTSGDK</sequence>
<dbReference type="Proteomes" id="UP000596977">
    <property type="component" value="Unassembled WGS sequence"/>
</dbReference>
<proteinExistence type="predicted"/>
<dbReference type="AlphaFoldDB" id="A0A916RA00"/>
<gene>
    <name evidence="1" type="ORF">GCM10011499_16410</name>
</gene>
<accession>A0A916RA00</accession>
<dbReference type="RefSeq" id="WP_164735070.1">
    <property type="nucleotide sequence ID" value="NZ_BMKB01000002.1"/>
</dbReference>
<organism evidence="1 2">
    <name type="scientific">Pelagibacterium lentulum</name>
    <dbReference type="NCBI Taxonomy" id="2029865"/>
    <lineage>
        <taxon>Bacteria</taxon>
        <taxon>Pseudomonadati</taxon>
        <taxon>Pseudomonadota</taxon>
        <taxon>Alphaproteobacteria</taxon>
        <taxon>Hyphomicrobiales</taxon>
        <taxon>Devosiaceae</taxon>
        <taxon>Pelagibacterium</taxon>
    </lineage>
</organism>
<reference evidence="1 2" key="1">
    <citation type="journal article" date="2014" name="Int. J. Syst. Evol. Microbiol.">
        <title>Complete genome sequence of Corynebacterium casei LMG S-19264T (=DSM 44701T), isolated from a smear-ripened cheese.</title>
        <authorList>
            <consortium name="US DOE Joint Genome Institute (JGI-PGF)"/>
            <person name="Walter F."/>
            <person name="Albersmeier A."/>
            <person name="Kalinowski J."/>
            <person name="Ruckert C."/>
        </authorList>
    </citation>
    <scope>NUCLEOTIDE SEQUENCE [LARGE SCALE GENOMIC DNA]</scope>
    <source>
        <strain evidence="1 2">CGMCC 1.15896</strain>
    </source>
</reference>
<evidence type="ECO:0008006" key="3">
    <source>
        <dbReference type="Google" id="ProtNLM"/>
    </source>
</evidence>
<protein>
    <recommendedName>
        <fullName evidence="3">DUF3987 domain-containing protein</fullName>
    </recommendedName>
</protein>
<dbReference type="InterPro" id="IPR025048">
    <property type="entry name" value="DUF3987"/>
</dbReference>
<name>A0A916RA00_9HYPH</name>
<keyword evidence="2" id="KW-1185">Reference proteome</keyword>
<dbReference type="Pfam" id="PF13148">
    <property type="entry name" value="DUF3987"/>
    <property type="match status" value="1"/>
</dbReference>
<evidence type="ECO:0000313" key="2">
    <source>
        <dbReference type="Proteomes" id="UP000596977"/>
    </source>
</evidence>